<proteinExistence type="inferred from homology"/>
<dbReference type="Pfam" id="PF00285">
    <property type="entry name" value="Citrate_synt"/>
    <property type="match status" value="1"/>
</dbReference>
<dbReference type="InterPro" id="IPR002020">
    <property type="entry name" value="Citrate_synthase"/>
</dbReference>
<reference evidence="6" key="1">
    <citation type="submission" date="2017-09" db="EMBL/GenBank/DDBJ databases">
        <title>Polyketide synthases of a Diaporthe helianthi virulent isolate.</title>
        <authorList>
            <person name="Baroncelli R."/>
        </authorList>
    </citation>
    <scope>NUCLEOTIDE SEQUENCE [LARGE SCALE GENOMIC DNA]</scope>
    <source>
        <strain evidence="6">7/96</strain>
    </source>
</reference>
<dbReference type="GO" id="GO:0006099">
    <property type="term" value="P:tricarboxylic acid cycle"/>
    <property type="evidence" value="ECO:0007669"/>
    <property type="project" value="InterPro"/>
</dbReference>
<dbReference type="GO" id="GO:0005975">
    <property type="term" value="P:carbohydrate metabolic process"/>
    <property type="evidence" value="ECO:0007669"/>
    <property type="project" value="TreeGrafter"/>
</dbReference>
<dbReference type="STRING" id="158607.A0A2P5HQB3"/>
<dbReference type="Gene3D" id="1.10.230.10">
    <property type="entry name" value="Cytochrome P450-Terp, domain 2"/>
    <property type="match status" value="1"/>
</dbReference>
<evidence type="ECO:0000313" key="7">
    <source>
        <dbReference type="Proteomes" id="UP000094444"/>
    </source>
</evidence>
<dbReference type="PRINTS" id="PR00143">
    <property type="entry name" value="CITRTSNTHASE"/>
</dbReference>
<dbReference type="PANTHER" id="PTHR11739:SF4">
    <property type="entry name" value="CITRATE SYNTHASE, PEROXISOMAL"/>
    <property type="match status" value="1"/>
</dbReference>
<dbReference type="PROSITE" id="PS00480">
    <property type="entry name" value="CITRATE_SYNTHASE"/>
    <property type="match status" value="1"/>
</dbReference>
<dbReference type="InterPro" id="IPR019810">
    <property type="entry name" value="Citrate_synthase_AS"/>
</dbReference>
<name>A0A2P5HQB3_DIAHE</name>
<dbReference type="GO" id="GO:0046912">
    <property type="term" value="F:acyltransferase activity, acyl groups converted into alkyl on transfer"/>
    <property type="evidence" value="ECO:0007669"/>
    <property type="project" value="InterPro"/>
</dbReference>
<dbReference type="Gene3D" id="1.10.580.10">
    <property type="entry name" value="Citrate Synthase, domain 1"/>
    <property type="match status" value="1"/>
</dbReference>
<evidence type="ECO:0000256" key="1">
    <source>
        <dbReference type="ARBA" id="ARBA00010566"/>
    </source>
</evidence>
<dbReference type="PIRSF" id="PIRSF001369">
    <property type="entry name" value="Citrate_synth"/>
    <property type="match status" value="1"/>
</dbReference>
<dbReference type="InterPro" id="IPR036969">
    <property type="entry name" value="Citrate_synthase_sf"/>
</dbReference>
<sequence>MNVLPTIASLSKSFGSYTSPANIAHFILNALGSTDLGESSGHLDIVDSRTGRKYVMPIEHNSVNALEFRRITAASRGADHVDQYETGLKILDHGFFNTACMKSSITFIDGQRGVIRYRDHSLSDLLDSDHDWEDVTHLLIWGKLPTPKQKKALRRTLADEMQSPPQACLDCIKSFPREALPGAMITAILSVFASLDEGSIRIHTRGEPYYLNNLERVDAAIIRSIANIAVAIALVNCHKRGIEFTPAKPDLSFLGNLLRMMGKADPDGNCEKVMERLWVLYADHEMTNSTAAFLHSASTLTDPLSCAITGIVSAYGPLHGGAIDLAYKGFEEVGEVENVPKLISKVKAKKQRLFGYGHRVYKTTDPRSKYILEMMDDNMASFQANPLLRVAMEIDRVAHEDPYFTSRKLKANADLYGCLLYTALGFETDIILGLACLSRTPGVMAHWREAMQQSPRLWRPQQVFIA</sequence>
<organism evidence="6 7">
    <name type="scientific">Diaporthe helianthi</name>
    <dbReference type="NCBI Taxonomy" id="158607"/>
    <lineage>
        <taxon>Eukaryota</taxon>
        <taxon>Fungi</taxon>
        <taxon>Dikarya</taxon>
        <taxon>Ascomycota</taxon>
        <taxon>Pezizomycotina</taxon>
        <taxon>Sordariomycetes</taxon>
        <taxon>Sordariomycetidae</taxon>
        <taxon>Diaporthales</taxon>
        <taxon>Diaporthaceae</taxon>
        <taxon>Diaporthe</taxon>
    </lineage>
</organism>
<protein>
    <recommendedName>
        <fullName evidence="3 5">Citrate synthase</fullName>
    </recommendedName>
</protein>
<comment type="similarity">
    <text evidence="1 3 5">Belongs to the citrate synthase family.</text>
</comment>
<dbReference type="OrthoDB" id="435022at2759"/>
<accession>A0A2P5HQB3</accession>
<evidence type="ECO:0000313" key="6">
    <source>
        <dbReference type="EMBL" id="POS72450.1"/>
    </source>
</evidence>
<dbReference type="InParanoid" id="A0A2P5HQB3"/>
<dbReference type="InterPro" id="IPR016143">
    <property type="entry name" value="Citrate_synth-like_sm_a-sub"/>
</dbReference>
<comment type="caution">
    <text evidence="6">The sequence shown here is derived from an EMBL/GenBank/DDBJ whole genome shotgun (WGS) entry which is preliminary data.</text>
</comment>
<dbReference type="InterPro" id="IPR024176">
    <property type="entry name" value="Citrate_synthase_bac-typ"/>
</dbReference>
<keyword evidence="7" id="KW-1185">Reference proteome</keyword>
<dbReference type="GO" id="GO:0005759">
    <property type="term" value="C:mitochondrial matrix"/>
    <property type="evidence" value="ECO:0007669"/>
    <property type="project" value="TreeGrafter"/>
</dbReference>
<evidence type="ECO:0000256" key="4">
    <source>
        <dbReference type="PIRSR" id="PIRSR001369-1"/>
    </source>
</evidence>
<feature type="active site" evidence="4">
    <location>
        <position position="358"/>
    </location>
</feature>
<evidence type="ECO:0000256" key="3">
    <source>
        <dbReference type="PIRNR" id="PIRNR001369"/>
    </source>
</evidence>
<dbReference type="AlphaFoldDB" id="A0A2P5HQB3"/>
<dbReference type="InterPro" id="IPR016142">
    <property type="entry name" value="Citrate_synth-like_lrg_a-sub"/>
</dbReference>
<dbReference type="EMBL" id="MAVT02000998">
    <property type="protein sequence ID" value="POS72450.1"/>
    <property type="molecule type" value="Genomic_DNA"/>
</dbReference>
<dbReference type="SUPFAM" id="SSF48256">
    <property type="entry name" value="Citrate synthase"/>
    <property type="match status" value="1"/>
</dbReference>
<dbReference type="PANTHER" id="PTHR11739">
    <property type="entry name" value="CITRATE SYNTHASE"/>
    <property type="match status" value="1"/>
</dbReference>
<feature type="active site" evidence="4">
    <location>
        <position position="414"/>
    </location>
</feature>
<keyword evidence="2 3" id="KW-0808">Transferase</keyword>
<dbReference type="Proteomes" id="UP000094444">
    <property type="component" value="Unassembled WGS sequence"/>
</dbReference>
<evidence type="ECO:0000256" key="5">
    <source>
        <dbReference type="RuleBase" id="RU000441"/>
    </source>
</evidence>
<evidence type="ECO:0000256" key="2">
    <source>
        <dbReference type="ARBA" id="ARBA00022679"/>
    </source>
</evidence>
<gene>
    <name evidence="6" type="ORF">DHEL01_v209154</name>
</gene>